<dbReference type="HOGENOM" id="CLU_028690_1_0_1"/>
<dbReference type="Proteomes" id="UP000008383">
    <property type="component" value="Unassembled WGS sequence"/>
</dbReference>
<gene>
    <name evidence="1" type="ORF">TRV_07916</name>
</gene>
<dbReference type="SUPFAM" id="SSF54637">
    <property type="entry name" value="Thioesterase/thiol ester dehydrase-isomerase"/>
    <property type="match status" value="1"/>
</dbReference>
<dbReference type="GO" id="GO:0019171">
    <property type="term" value="F:(3R)-hydroxyacyl-[acyl-carrier-protein] dehydratase activity"/>
    <property type="evidence" value="ECO:0007669"/>
    <property type="project" value="TreeGrafter"/>
</dbReference>
<dbReference type="PANTHER" id="PTHR28152:SF1">
    <property type="entry name" value="HYDROXYACYL-THIOESTER DEHYDRATASE TYPE 2, MITOCHONDRIAL"/>
    <property type="match status" value="1"/>
</dbReference>
<protein>
    <recommendedName>
        <fullName evidence="3">MaoC-like domain-containing protein</fullName>
    </recommendedName>
</protein>
<accession>D4DL42</accession>
<dbReference type="InterPro" id="IPR052741">
    <property type="entry name" value="Mitochondrial_HTD2"/>
</dbReference>
<evidence type="ECO:0000313" key="2">
    <source>
        <dbReference type="Proteomes" id="UP000008383"/>
    </source>
</evidence>
<organism evidence="1 2">
    <name type="scientific">Trichophyton verrucosum (strain HKI 0517)</name>
    <dbReference type="NCBI Taxonomy" id="663202"/>
    <lineage>
        <taxon>Eukaryota</taxon>
        <taxon>Fungi</taxon>
        <taxon>Dikarya</taxon>
        <taxon>Ascomycota</taxon>
        <taxon>Pezizomycotina</taxon>
        <taxon>Eurotiomycetes</taxon>
        <taxon>Eurotiomycetidae</taxon>
        <taxon>Onygenales</taxon>
        <taxon>Arthrodermataceae</taxon>
        <taxon>Trichophyton</taxon>
    </lineage>
</organism>
<evidence type="ECO:0008006" key="3">
    <source>
        <dbReference type="Google" id="ProtNLM"/>
    </source>
</evidence>
<sequence length="346" mass="38084">MVQLARVCLRPRLTSFLQRRALATALAPSNIKGELVRRRLPLIYDYLSPQPSHLLSLSLDSLNVSTPGSSASPESQWRLPSITRPVPMPRGHHLIYFPPQVPSSELLPDGCDELHSPGQPYNRRMWAGGSVRFFGDGGPLLNGQRAVCVEGIREVNIKGKEGDEKIFVGIERRVATVDEHESDDAVRSRVWAQSEEEQGATAGIHSFDLVLTYDGPVPATAEFSQSIIPSKSLLFRYSALTFNAHAIHLDRDYARNVEGYNDLLVHGPLTLTIMLSTFQKHAATLGQVVSSIEYRNLSPLLVEHEMKVCAARKSNGSTGSWDIWVEDNNGGLAAKGTIKTVPVKSD</sequence>
<reference evidence="2" key="1">
    <citation type="journal article" date="2011" name="Genome Biol.">
        <title>Comparative and functional genomics provide insights into the pathogenicity of dermatophytic fungi.</title>
        <authorList>
            <person name="Burmester A."/>
            <person name="Shelest E."/>
            <person name="Gloeckner G."/>
            <person name="Heddergott C."/>
            <person name="Schindler S."/>
            <person name="Staib P."/>
            <person name="Heidel A."/>
            <person name="Felder M."/>
            <person name="Petzold A."/>
            <person name="Szafranski K."/>
            <person name="Feuermann M."/>
            <person name="Pedruzzi I."/>
            <person name="Priebe S."/>
            <person name="Groth M."/>
            <person name="Winkler R."/>
            <person name="Li W."/>
            <person name="Kniemeyer O."/>
            <person name="Schroeckh V."/>
            <person name="Hertweck C."/>
            <person name="Hube B."/>
            <person name="White T.C."/>
            <person name="Platzer M."/>
            <person name="Guthke R."/>
            <person name="Heitman J."/>
            <person name="Woestemeyer J."/>
            <person name="Zipfel P.F."/>
            <person name="Monod M."/>
            <person name="Brakhage A.A."/>
        </authorList>
    </citation>
    <scope>NUCLEOTIDE SEQUENCE [LARGE SCALE GENOMIC DNA]</scope>
    <source>
        <strain evidence="2">HKI 0517</strain>
    </source>
</reference>
<dbReference type="Gene3D" id="3.10.129.10">
    <property type="entry name" value="Hotdog Thioesterase"/>
    <property type="match status" value="1"/>
</dbReference>
<dbReference type="InterPro" id="IPR029069">
    <property type="entry name" value="HotDog_dom_sf"/>
</dbReference>
<name>D4DL42_TRIVH</name>
<dbReference type="PANTHER" id="PTHR28152">
    <property type="entry name" value="HYDROXYACYL-THIOESTER DEHYDRATASE TYPE 2, MITOCHONDRIAL"/>
    <property type="match status" value="1"/>
</dbReference>
<evidence type="ECO:0000313" key="1">
    <source>
        <dbReference type="EMBL" id="EFE37435.1"/>
    </source>
</evidence>
<dbReference type="EMBL" id="ACYE01000491">
    <property type="protein sequence ID" value="EFE37435.1"/>
    <property type="molecule type" value="Genomic_DNA"/>
</dbReference>
<dbReference type="GO" id="GO:0005739">
    <property type="term" value="C:mitochondrion"/>
    <property type="evidence" value="ECO:0007669"/>
    <property type="project" value="TreeGrafter"/>
</dbReference>
<dbReference type="KEGG" id="tve:TRV_07916"/>
<comment type="caution">
    <text evidence="1">The sequence shown here is derived from an EMBL/GenBank/DDBJ whole genome shotgun (WGS) entry which is preliminary data.</text>
</comment>
<dbReference type="GeneID" id="9579289"/>
<dbReference type="RefSeq" id="XP_003018080.1">
    <property type="nucleotide sequence ID" value="XM_003018034.1"/>
</dbReference>
<dbReference type="AlphaFoldDB" id="D4DL42"/>
<proteinExistence type="predicted"/>
<keyword evidence="2" id="KW-1185">Reference proteome</keyword>
<dbReference type="OrthoDB" id="3257538at2759"/>